<feature type="transmembrane region" description="Helical" evidence="1">
    <location>
        <begin position="87"/>
        <end position="105"/>
    </location>
</feature>
<keyword evidence="1" id="KW-1133">Transmembrane helix</keyword>
<dbReference type="EMBL" id="FNQC01000003">
    <property type="protein sequence ID" value="SDY85993.1"/>
    <property type="molecule type" value="Genomic_DNA"/>
</dbReference>
<reference evidence="3 4" key="1">
    <citation type="submission" date="2016-10" db="EMBL/GenBank/DDBJ databases">
        <authorList>
            <person name="Varghese N."/>
            <person name="Submissions S."/>
        </authorList>
    </citation>
    <scope>NUCLEOTIDE SEQUENCE [LARGE SCALE GENOMIC DNA]</scope>
    <source>
        <strain evidence="3 4">DSM 17997</strain>
    </source>
</reference>
<sequence>MRKIRLSLMAIMLFLAFNPIALQAESSVKSVPAHTGKAVMSEKANALLTRLDEINALDKSNLSSLEKKEMRKEVRAVKEELKAEGGGVYLSVGALILVIILLIVLL</sequence>
<evidence type="ECO:0000256" key="1">
    <source>
        <dbReference type="SAM" id="Phobius"/>
    </source>
</evidence>
<organism evidence="3 4">
    <name type="scientific">Rhodonellum ikkaensis</name>
    <dbReference type="NCBI Taxonomy" id="336829"/>
    <lineage>
        <taxon>Bacteria</taxon>
        <taxon>Pseudomonadati</taxon>
        <taxon>Bacteroidota</taxon>
        <taxon>Cytophagia</taxon>
        <taxon>Cytophagales</taxon>
        <taxon>Cytophagaceae</taxon>
        <taxon>Rhodonellum</taxon>
    </lineage>
</organism>
<accession>A0A1H3NB65</accession>
<gene>
    <name evidence="3" type="ORF">SAMN05444412_103173</name>
</gene>
<keyword evidence="1" id="KW-0812">Transmembrane</keyword>
<evidence type="ECO:0000313" key="3">
    <source>
        <dbReference type="EMBL" id="SDY85993.1"/>
    </source>
</evidence>
<name>A0A1H3NB65_9BACT</name>
<feature type="signal peptide" evidence="2">
    <location>
        <begin position="1"/>
        <end position="23"/>
    </location>
</feature>
<proteinExistence type="predicted"/>
<evidence type="ECO:0000256" key="2">
    <source>
        <dbReference type="SAM" id="SignalP"/>
    </source>
</evidence>
<evidence type="ECO:0008006" key="5">
    <source>
        <dbReference type="Google" id="ProtNLM"/>
    </source>
</evidence>
<keyword evidence="1" id="KW-0472">Membrane</keyword>
<protein>
    <recommendedName>
        <fullName evidence="5">Seryl-tRNA synthetase</fullName>
    </recommendedName>
</protein>
<dbReference type="RefSeq" id="WP_022582126.1">
    <property type="nucleotide sequence ID" value="NZ_FNQC01000003.1"/>
</dbReference>
<dbReference type="Proteomes" id="UP000199663">
    <property type="component" value="Unassembled WGS sequence"/>
</dbReference>
<feature type="chain" id="PRO_5046059158" description="Seryl-tRNA synthetase" evidence="2">
    <location>
        <begin position="24"/>
        <end position="106"/>
    </location>
</feature>
<keyword evidence="2" id="KW-0732">Signal</keyword>
<evidence type="ECO:0000313" key="4">
    <source>
        <dbReference type="Proteomes" id="UP000199663"/>
    </source>
</evidence>
<comment type="caution">
    <text evidence="3">The sequence shown here is derived from an EMBL/GenBank/DDBJ whole genome shotgun (WGS) entry which is preliminary data.</text>
</comment>
<keyword evidence="4" id="KW-1185">Reference proteome</keyword>